<evidence type="ECO:0000313" key="3">
    <source>
        <dbReference type="EMBL" id="CAK1548447.1"/>
    </source>
</evidence>
<feature type="transmembrane region" description="Helical" evidence="1">
    <location>
        <begin position="440"/>
        <end position="459"/>
    </location>
</feature>
<dbReference type="Pfam" id="PF10699">
    <property type="entry name" value="HAP2-GCS1"/>
    <property type="match status" value="1"/>
</dbReference>
<dbReference type="Proteomes" id="UP001497472">
    <property type="component" value="Unassembled WGS sequence"/>
</dbReference>
<gene>
    <name evidence="3" type="ORF">LNINA_LOCUS7828</name>
</gene>
<dbReference type="AlphaFoldDB" id="A0AAV1JJQ5"/>
<protein>
    <recommendedName>
        <fullName evidence="2">Generative cell specific-1/HAP2 domain-containing protein</fullName>
    </recommendedName>
</protein>
<dbReference type="EMBL" id="CAVLEF010000010">
    <property type="protein sequence ID" value="CAK1548447.1"/>
    <property type="molecule type" value="Genomic_DNA"/>
</dbReference>
<sequence>MNRHFKNAQELGQGLRRGFDDQTNIYLNNVTSSPHTSPSETYFVLYEIGRPDIWSNAQIQLYEKVTTFEGKTMWNDLTQQGPVSVSTVDPIWKNNDLSVRYRTKDFINREEFELPAGSLCLVLPLMKQSIYLKGNGDIGKFVIVPIDDVIVVKSQKESGRDELNNADLDTSIKNKRHVIIRTSRALMGGSMADLDIVERGSDRYLKLPHRLPHHAQLDLETRADENKLIIPGSSARLTSIVSDTRKLRSTLYLQVTNTGLAPAYFSLTTRDCNPRLDFNENEAVTLDTEKCLIPPMHTKKFTMELPLEKSFEDYTCTTDDPKLLCRNMPELEQVAAGISTLESPRRTRSACYPDTVSINIFVVFIGVLLMLIIFGIIKAILGLFLPCVGSWGLEFVLKVPRKLDRYYESSLKCRTVAYDKDGWPVHPDTKKRSVLLVSKYMEFILNVLMFVILPCVILWDAINQLIFKCQNVADEKVGADVRHSSSRKCFSTQNMQTSEPRWRRRTGGMRKWMTPQAEELSTDIWQYGLSPTGAVGSSMQPLLTETTKRGGTIEKPACQIDSEQDDTEYVLMQMQKSKESLAIQ</sequence>
<evidence type="ECO:0000259" key="2">
    <source>
        <dbReference type="Pfam" id="PF10699"/>
    </source>
</evidence>
<organism evidence="3 4">
    <name type="scientific">Leptosia nina</name>
    <dbReference type="NCBI Taxonomy" id="320188"/>
    <lineage>
        <taxon>Eukaryota</taxon>
        <taxon>Metazoa</taxon>
        <taxon>Ecdysozoa</taxon>
        <taxon>Arthropoda</taxon>
        <taxon>Hexapoda</taxon>
        <taxon>Insecta</taxon>
        <taxon>Pterygota</taxon>
        <taxon>Neoptera</taxon>
        <taxon>Endopterygota</taxon>
        <taxon>Lepidoptera</taxon>
        <taxon>Glossata</taxon>
        <taxon>Ditrysia</taxon>
        <taxon>Papilionoidea</taxon>
        <taxon>Pieridae</taxon>
        <taxon>Pierinae</taxon>
        <taxon>Leptosia</taxon>
    </lineage>
</organism>
<dbReference type="InterPro" id="IPR018928">
    <property type="entry name" value="HAP2/GCS1_dom"/>
</dbReference>
<keyword evidence="4" id="KW-1185">Reference proteome</keyword>
<evidence type="ECO:0000256" key="1">
    <source>
        <dbReference type="SAM" id="Phobius"/>
    </source>
</evidence>
<accession>A0AAV1JJQ5</accession>
<evidence type="ECO:0000313" key="4">
    <source>
        <dbReference type="Proteomes" id="UP001497472"/>
    </source>
</evidence>
<proteinExistence type="predicted"/>
<comment type="caution">
    <text evidence="3">The sequence shown here is derived from an EMBL/GenBank/DDBJ whole genome shotgun (WGS) entry which is preliminary data.</text>
</comment>
<keyword evidence="1" id="KW-0472">Membrane</keyword>
<feature type="transmembrane region" description="Helical" evidence="1">
    <location>
        <begin position="360"/>
        <end position="393"/>
    </location>
</feature>
<keyword evidence="1" id="KW-1133">Transmembrane helix</keyword>
<feature type="domain" description="Generative cell specific-1/HAP2" evidence="2">
    <location>
        <begin position="196"/>
        <end position="319"/>
    </location>
</feature>
<name>A0AAV1JJQ5_9NEOP</name>
<keyword evidence="1" id="KW-0812">Transmembrane</keyword>
<reference evidence="3 4" key="1">
    <citation type="submission" date="2023-11" db="EMBL/GenBank/DDBJ databases">
        <authorList>
            <person name="Okamura Y."/>
        </authorList>
    </citation>
    <scope>NUCLEOTIDE SEQUENCE [LARGE SCALE GENOMIC DNA]</scope>
</reference>